<evidence type="ECO:0000259" key="1">
    <source>
        <dbReference type="Pfam" id="PF00078"/>
    </source>
</evidence>
<dbReference type="InterPro" id="IPR043502">
    <property type="entry name" value="DNA/RNA_pol_sf"/>
</dbReference>
<dbReference type="InterPro" id="IPR000477">
    <property type="entry name" value="RT_dom"/>
</dbReference>
<comment type="caution">
    <text evidence="2">The sequence shown here is derived from an EMBL/GenBank/DDBJ whole genome shotgun (WGS) entry which is preliminary data.</text>
</comment>
<proteinExistence type="predicted"/>
<dbReference type="CDD" id="cd01650">
    <property type="entry name" value="RT_nLTR_like"/>
    <property type="match status" value="1"/>
</dbReference>
<dbReference type="GO" id="GO:0071897">
    <property type="term" value="P:DNA biosynthetic process"/>
    <property type="evidence" value="ECO:0007669"/>
    <property type="project" value="UniProtKB-ARBA"/>
</dbReference>
<feature type="domain" description="Reverse transcriptase" evidence="1">
    <location>
        <begin position="24"/>
        <end position="140"/>
    </location>
</feature>
<reference evidence="2 3" key="1">
    <citation type="submission" date="2019-08" db="EMBL/GenBank/DDBJ databases">
        <title>Whole genome of Aphis craccivora.</title>
        <authorList>
            <person name="Voronova N.V."/>
            <person name="Shulinski R.S."/>
            <person name="Bandarenka Y.V."/>
            <person name="Zhorov D.G."/>
            <person name="Warner D."/>
        </authorList>
    </citation>
    <scope>NUCLEOTIDE SEQUENCE [LARGE SCALE GENOMIC DNA]</scope>
    <source>
        <strain evidence="2">180601</strain>
        <tissue evidence="2">Whole Body</tissue>
    </source>
</reference>
<dbReference type="EMBL" id="VUJU01006424">
    <property type="protein sequence ID" value="KAF0748567.1"/>
    <property type="molecule type" value="Genomic_DNA"/>
</dbReference>
<dbReference type="SUPFAM" id="SSF56672">
    <property type="entry name" value="DNA/RNA polymerases"/>
    <property type="match status" value="1"/>
</dbReference>
<evidence type="ECO:0000313" key="3">
    <source>
        <dbReference type="Proteomes" id="UP000478052"/>
    </source>
</evidence>
<evidence type="ECO:0000313" key="2">
    <source>
        <dbReference type="EMBL" id="KAF0748567.1"/>
    </source>
</evidence>
<dbReference type="PANTHER" id="PTHR33332">
    <property type="entry name" value="REVERSE TRANSCRIPTASE DOMAIN-CONTAINING PROTEIN"/>
    <property type="match status" value="1"/>
</dbReference>
<dbReference type="AlphaFoldDB" id="A0A6G0Y3X3"/>
<keyword evidence="3" id="KW-1185">Reference proteome</keyword>
<dbReference type="Pfam" id="PF00078">
    <property type="entry name" value="RVT_1"/>
    <property type="match status" value="1"/>
</dbReference>
<dbReference type="Proteomes" id="UP000478052">
    <property type="component" value="Unassembled WGS sequence"/>
</dbReference>
<feature type="non-terminal residue" evidence="2">
    <location>
        <position position="1"/>
    </location>
</feature>
<protein>
    <recommendedName>
        <fullName evidence="1">Reverse transcriptase domain-containing protein</fullName>
    </recommendedName>
</protein>
<dbReference type="OrthoDB" id="6627636at2759"/>
<sequence>INQSLNSCIFPTICKTVFISPIFKKGDRSTVDNYRPISKISILPKIFSKIINNKISLILNKFLHDTQHGFRKGHSTITNLAIFKHNIIDSFLAKSQMDTVFTDFNKAFDSVDHFILIHKLKEIVFCDPLLSWLTFFLINRIQLVRKKFVGLLLQ</sequence>
<gene>
    <name evidence="2" type="ORF">FWK35_00036704</name>
</gene>
<accession>A0A6G0Y3X3</accession>
<organism evidence="2 3">
    <name type="scientific">Aphis craccivora</name>
    <name type="common">Cowpea aphid</name>
    <dbReference type="NCBI Taxonomy" id="307492"/>
    <lineage>
        <taxon>Eukaryota</taxon>
        <taxon>Metazoa</taxon>
        <taxon>Ecdysozoa</taxon>
        <taxon>Arthropoda</taxon>
        <taxon>Hexapoda</taxon>
        <taxon>Insecta</taxon>
        <taxon>Pterygota</taxon>
        <taxon>Neoptera</taxon>
        <taxon>Paraneoptera</taxon>
        <taxon>Hemiptera</taxon>
        <taxon>Sternorrhyncha</taxon>
        <taxon>Aphidomorpha</taxon>
        <taxon>Aphidoidea</taxon>
        <taxon>Aphididae</taxon>
        <taxon>Aphidini</taxon>
        <taxon>Aphis</taxon>
        <taxon>Aphis</taxon>
    </lineage>
</organism>
<name>A0A6G0Y3X3_APHCR</name>